<dbReference type="AlphaFoldDB" id="A0ABD3EBU4"/>
<evidence type="ECO:0000256" key="2">
    <source>
        <dbReference type="ARBA" id="ARBA00022679"/>
    </source>
</evidence>
<evidence type="ECO:0000313" key="9">
    <source>
        <dbReference type="Proteomes" id="UP001632038"/>
    </source>
</evidence>
<dbReference type="SUPFAM" id="SSF81891">
    <property type="entry name" value="Poly A polymerase C-terminal region-like"/>
    <property type="match status" value="1"/>
</dbReference>
<keyword evidence="9" id="KW-1185">Reference proteome</keyword>
<dbReference type="EMBL" id="JAVIJP010000006">
    <property type="protein sequence ID" value="KAL3651861.1"/>
    <property type="molecule type" value="Genomic_DNA"/>
</dbReference>
<evidence type="ECO:0000256" key="5">
    <source>
        <dbReference type="SAM" id="MobiDB-lite"/>
    </source>
</evidence>
<comment type="similarity">
    <text evidence="1 4">Belongs to the tRNA nucleotidyltransferase/poly(A) polymerase family.</text>
</comment>
<feature type="region of interest" description="Disordered" evidence="5">
    <location>
        <begin position="524"/>
        <end position="562"/>
    </location>
</feature>
<proteinExistence type="inferred from homology"/>
<dbReference type="GO" id="GO:0000166">
    <property type="term" value="F:nucleotide binding"/>
    <property type="evidence" value="ECO:0007669"/>
    <property type="project" value="UniProtKB-KW"/>
</dbReference>
<evidence type="ECO:0000259" key="6">
    <source>
        <dbReference type="Pfam" id="PF01743"/>
    </source>
</evidence>
<evidence type="ECO:0000313" key="8">
    <source>
        <dbReference type="EMBL" id="KAL3651861.1"/>
    </source>
</evidence>
<keyword evidence="4" id="KW-0694">RNA-binding</keyword>
<dbReference type="PANTHER" id="PTHR43051">
    <property type="entry name" value="POLYNUCLEOTIDE ADENYLYLTRANSFERASE FAMILY PROTEIN"/>
    <property type="match status" value="1"/>
</dbReference>
<protein>
    <recommendedName>
        <fullName evidence="10">Poly(A) polymerase</fullName>
    </recommendedName>
</protein>
<dbReference type="InterPro" id="IPR052191">
    <property type="entry name" value="tRNA_ntf/polyA_polymerase_I"/>
</dbReference>
<organism evidence="8 9">
    <name type="scientific">Castilleja foliolosa</name>
    <dbReference type="NCBI Taxonomy" id="1961234"/>
    <lineage>
        <taxon>Eukaryota</taxon>
        <taxon>Viridiplantae</taxon>
        <taxon>Streptophyta</taxon>
        <taxon>Embryophyta</taxon>
        <taxon>Tracheophyta</taxon>
        <taxon>Spermatophyta</taxon>
        <taxon>Magnoliopsida</taxon>
        <taxon>eudicotyledons</taxon>
        <taxon>Gunneridae</taxon>
        <taxon>Pentapetalae</taxon>
        <taxon>asterids</taxon>
        <taxon>lamiids</taxon>
        <taxon>Lamiales</taxon>
        <taxon>Orobanchaceae</taxon>
        <taxon>Pedicularideae</taxon>
        <taxon>Castillejinae</taxon>
        <taxon>Castilleja</taxon>
    </lineage>
</organism>
<dbReference type="GO" id="GO:0003723">
    <property type="term" value="F:RNA binding"/>
    <property type="evidence" value="ECO:0007669"/>
    <property type="project" value="UniProtKB-KW"/>
</dbReference>
<evidence type="ECO:0008006" key="10">
    <source>
        <dbReference type="Google" id="ProtNLM"/>
    </source>
</evidence>
<evidence type="ECO:0000256" key="4">
    <source>
        <dbReference type="RuleBase" id="RU003953"/>
    </source>
</evidence>
<dbReference type="Gene3D" id="3.30.460.10">
    <property type="entry name" value="Beta Polymerase, domain 2"/>
    <property type="match status" value="1"/>
</dbReference>
<name>A0ABD3EBU4_9LAMI</name>
<keyword evidence="3" id="KW-0547">Nucleotide-binding</keyword>
<reference evidence="9" key="1">
    <citation type="journal article" date="2024" name="IScience">
        <title>Strigolactones Initiate the Formation of Haustorium-like Structures in Castilleja.</title>
        <authorList>
            <person name="Buerger M."/>
            <person name="Peterson D."/>
            <person name="Chory J."/>
        </authorList>
    </citation>
    <scope>NUCLEOTIDE SEQUENCE [LARGE SCALE GENOMIC DNA]</scope>
</reference>
<feature type="compositionally biased region" description="Polar residues" evidence="5">
    <location>
        <begin position="537"/>
        <end position="562"/>
    </location>
</feature>
<feature type="domain" description="tRNA nucleotidyltransferase/poly(A) polymerase RNA and SrmB- binding" evidence="7">
    <location>
        <begin position="245"/>
        <end position="306"/>
    </location>
</feature>
<dbReference type="InterPro" id="IPR002646">
    <property type="entry name" value="PolA_pol_head_dom"/>
</dbReference>
<dbReference type="PANTHER" id="PTHR43051:SF1">
    <property type="entry name" value="POLYNUCLEOTIDE ADENYLYLTRANSFERASE FAMILY PROTEIN"/>
    <property type="match status" value="1"/>
</dbReference>
<sequence>MGPSHAPKGKNLLSRLKSVLELERLKSRFVNDGGRTQFSSNTGACSGSGQVEPSEWRKLDSRRLGISRSMIPVSSWIVLKNLRDEGFDAYLVGGCVRDLLLNKIPKDFDVITTATLKQVKRKFHKAMIFGQRFPICGVHIKGSLVEVSSFDTVAENSKRKQVGRSRLPTGCDPRDFVRWKNCMSRDFTVNSLFFDPLRNEIFDYTNAMMDLKSLKLRTVMPAHSSFLEDQARILRGLRLAARLNLSFSKETEAAIYGLSSLVAEVSTSRLNLEMNYMLSYGAAEPSLLLLKRFKLLEILLPFHAAYLSEKVDNRLGSRSLMLMKLFFNLDQLITCDRPCAQSMWVAILSFHMALFSNPQPAVVVLTFASLLYHQAWEESIEFARRSAPAARVYAPEILDASHYLSDDEIAERVTQFAAQVENSVNILVNKDCLFEAMARFPETPCSGLVLVSQKMGKQVQHIFHVLQKDVTLLKAGKRFSEIDYRLLTAGNLDQVRFVLGKIILDTLVYEPTAERWPTKAKKDNIEAHNSMVKGENKSWTSPSNNVRSLESASKTNSFQDNSVVTDGRRSSINLLSQLFASR</sequence>
<dbReference type="InterPro" id="IPR043519">
    <property type="entry name" value="NT_sf"/>
</dbReference>
<keyword evidence="2 4" id="KW-0808">Transferase</keyword>
<gene>
    <name evidence="8" type="ORF">CASFOL_004863</name>
</gene>
<dbReference type="Gene3D" id="1.10.3090.10">
    <property type="entry name" value="cca-adding enzyme, domain 2"/>
    <property type="match status" value="1"/>
</dbReference>
<dbReference type="Pfam" id="PF01743">
    <property type="entry name" value="PolyA_pol"/>
    <property type="match status" value="1"/>
</dbReference>
<accession>A0ABD3EBU4</accession>
<evidence type="ECO:0000256" key="1">
    <source>
        <dbReference type="ARBA" id="ARBA00007265"/>
    </source>
</evidence>
<dbReference type="Proteomes" id="UP001632038">
    <property type="component" value="Unassembled WGS sequence"/>
</dbReference>
<dbReference type="CDD" id="cd05398">
    <property type="entry name" value="NT_ClassII-CCAase"/>
    <property type="match status" value="1"/>
</dbReference>
<evidence type="ECO:0000259" key="7">
    <source>
        <dbReference type="Pfam" id="PF12627"/>
    </source>
</evidence>
<feature type="domain" description="Poly A polymerase head" evidence="6">
    <location>
        <begin position="89"/>
        <end position="217"/>
    </location>
</feature>
<evidence type="ECO:0000256" key="3">
    <source>
        <dbReference type="ARBA" id="ARBA00022741"/>
    </source>
</evidence>
<dbReference type="GO" id="GO:0016740">
    <property type="term" value="F:transferase activity"/>
    <property type="evidence" value="ECO:0007669"/>
    <property type="project" value="UniProtKB-KW"/>
</dbReference>
<comment type="caution">
    <text evidence="8">The sequence shown here is derived from an EMBL/GenBank/DDBJ whole genome shotgun (WGS) entry which is preliminary data.</text>
</comment>
<dbReference type="GO" id="GO:0001680">
    <property type="term" value="P:tRNA 3'-terminal CCA addition"/>
    <property type="evidence" value="ECO:0007669"/>
    <property type="project" value="UniProtKB-ARBA"/>
</dbReference>
<dbReference type="Pfam" id="PF12627">
    <property type="entry name" value="PolyA_pol_RNAbd"/>
    <property type="match status" value="1"/>
</dbReference>
<dbReference type="SUPFAM" id="SSF81301">
    <property type="entry name" value="Nucleotidyltransferase"/>
    <property type="match status" value="1"/>
</dbReference>
<dbReference type="InterPro" id="IPR032828">
    <property type="entry name" value="PolyA_RNA-bd"/>
</dbReference>